<proteinExistence type="predicted"/>
<dbReference type="AlphaFoldDB" id="A0A931DIH4"/>
<sequence>MTEYQPPRPAVRRIVDLNRDRYRELVASEGWGTQQEQALALGVSQATISRVLECGQAPGQYFIGALIFAFPDEVKNLFVSVEDATLRRSA</sequence>
<dbReference type="EMBL" id="JADOUA010000001">
    <property type="protein sequence ID" value="MBG6089977.1"/>
    <property type="molecule type" value="Genomic_DNA"/>
</dbReference>
<dbReference type="RefSeq" id="WP_197012512.1">
    <property type="nucleotide sequence ID" value="NZ_BAABES010000010.1"/>
</dbReference>
<name>A0A931DIH4_9ACTN</name>
<dbReference type="Proteomes" id="UP000614047">
    <property type="component" value="Unassembled WGS sequence"/>
</dbReference>
<comment type="caution">
    <text evidence="1">The sequence shown here is derived from an EMBL/GenBank/DDBJ whole genome shotgun (WGS) entry which is preliminary data.</text>
</comment>
<organism evidence="1 2">
    <name type="scientific">Actinomadura viridis</name>
    <dbReference type="NCBI Taxonomy" id="58110"/>
    <lineage>
        <taxon>Bacteria</taxon>
        <taxon>Bacillati</taxon>
        <taxon>Actinomycetota</taxon>
        <taxon>Actinomycetes</taxon>
        <taxon>Streptosporangiales</taxon>
        <taxon>Thermomonosporaceae</taxon>
        <taxon>Actinomadura</taxon>
    </lineage>
</organism>
<accession>A0A931DIH4</accession>
<keyword evidence="2" id="KW-1185">Reference proteome</keyword>
<reference evidence="1" key="1">
    <citation type="submission" date="2020-11" db="EMBL/GenBank/DDBJ databases">
        <title>Sequencing the genomes of 1000 actinobacteria strains.</title>
        <authorList>
            <person name="Klenk H.-P."/>
        </authorList>
    </citation>
    <scope>NUCLEOTIDE SEQUENCE</scope>
    <source>
        <strain evidence="1">DSM 43175</strain>
    </source>
</reference>
<evidence type="ECO:0000313" key="1">
    <source>
        <dbReference type="EMBL" id="MBG6089977.1"/>
    </source>
</evidence>
<protein>
    <submittedName>
        <fullName evidence="1">Uncharacterized protein</fullName>
    </submittedName>
</protein>
<evidence type="ECO:0000313" key="2">
    <source>
        <dbReference type="Proteomes" id="UP000614047"/>
    </source>
</evidence>
<gene>
    <name evidence="1" type="ORF">IW256_004090</name>
</gene>